<proteinExistence type="predicted"/>
<evidence type="ECO:0000313" key="3">
    <source>
        <dbReference type="Proteomes" id="UP001497525"/>
    </source>
</evidence>
<dbReference type="AlphaFoldDB" id="A0AAV2TKP6"/>
<sequence>MQGSVILPDQGQSVIRQEKISSNYEYDRAGQKTTVLKHLRGRNSKNYQRMDEAIEDLKGLLQRIHTRLTTDVVVGEEEEVAVRRRALMLHYKTTQAWLDTHISNSHEDAQTIIEEINNVKEGLREVFRWTENAVRMPIMVDEYTSYKMPEKYILPCGQYFLADKQILENIGLRLTFSKVRGIDTLKGFFRPHSDLSVLCSGAETQRGTLLIWLIHAFLCHVNRELNRLRKLHSVFCGPSETLPIQACDEEFGEVIKEAVCTSATLRDLASGVGALGKRYFCSACNYIIGNLADSLKVEEELFSDLMKSPVTLRESVFQKPPPDFIAHKDEFRVEVFNKNFIILLDVYTAAIAMHTLNMRLRTMNFGETMERGMCFGLDGWNPESRDREYRILKQYISIFEDEDMKRQFRCAWETYRYGSQYRIFELFRIYESEDDNNTPSVVPVAPERHATDAPLRILEDFYDDSLLRQLGSVLCQLIDRIFVCTEKFRTCYDERKVVNEESWEEIMSNNLLHFIDNVHNMQNSTQQLTAGVPSEYLKEYKKNFECLARAGMVGSQGIISRKQEMMKLREESNELSRQQLQKRERQIYDYANYRTGELQMEGYLASVFDEAKSRVKYSLDEIMESVYLQCEQDYMDRKRKYESVIQPTVVELKEFLESVPEEFVKQLNAIRASTSERNRQMLRDLRTTIEFQKYDSEFPPQEEDERIFRSSPERLLHKLLDRYNTLVWKACIHVRIALELGMSTFDSLKKELNYLTPDQVISDRIHDKLLPSISDAPPNVEFTGHRTLQTC</sequence>
<reference evidence="2" key="1">
    <citation type="submission" date="2024-06" db="EMBL/GenBank/DDBJ databases">
        <authorList>
            <person name="Liu X."/>
            <person name="Lenzi L."/>
            <person name="Haldenby T S."/>
            <person name="Uol C."/>
        </authorList>
    </citation>
    <scope>NUCLEOTIDE SEQUENCE</scope>
</reference>
<name>A0AAV2TKP6_CALDB</name>
<evidence type="ECO:0000256" key="1">
    <source>
        <dbReference type="SAM" id="Coils"/>
    </source>
</evidence>
<protein>
    <submittedName>
        <fullName evidence="2">Uncharacterized protein</fullName>
    </submittedName>
</protein>
<accession>A0AAV2TKP6</accession>
<feature type="coiled-coil region" evidence="1">
    <location>
        <begin position="558"/>
        <end position="585"/>
    </location>
</feature>
<dbReference type="Proteomes" id="UP001497525">
    <property type="component" value="Unassembled WGS sequence"/>
</dbReference>
<evidence type="ECO:0000313" key="2">
    <source>
        <dbReference type="EMBL" id="CAL5136935.1"/>
    </source>
</evidence>
<keyword evidence="1" id="KW-0175">Coiled coil</keyword>
<dbReference type="EMBL" id="CAXLJL010000367">
    <property type="protein sequence ID" value="CAL5136935.1"/>
    <property type="molecule type" value="Genomic_DNA"/>
</dbReference>
<comment type="caution">
    <text evidence="2">The sequence shown here is derived from an EMBL/GenBank/DDBJ whole genome shotgun (WGS) entry which is preliminary data.</text>
</comment>
<gene>
    <name evidence="2" type="ORF">CDAUBV1_LOCUS11224</name>
</gene>
<organism evidence="2 3">
    <name type="scientific">Calicophoron daubneyi</name>
    <name type="common">Rumen fluke</name>
    <name type="synonym">Paramphistomum daubneyi</name>
    <dbReference type="NCBI Taxonomy" id="300641"/>
    <lineage>
        <taxon>Eukaryota</taxon>
        <taxon>Metazoa</taxon>
        <taxon>Spiralia</taxon>
        <taxon>Lophotrochozoa</taxon>
        <taxon>Platyhelminthes</taxon>
        <taxon>Trematoda</taxon>
        <taxon>Digenea</taxon>
        <taxon>Plagiorchiida</taxon>
        <taxon>Pronocephalata</taxon>
        <taxon>Paramphistomoidea</taxon>
        <taxon>Paramphistomidae</taxon>
        <taxon>Calicophoron</taxon>
    </lineage>
</organism>